<protein>
    <submittedName>
        <fullName evidence="4">Uncharacterized protein</fullName>
    </submittedName>
</protein>
<sequence>MDLLIGRKRLSSAGSGGRRHTQDMLDFCAEHAIVPDVEVLPSTQVDAALDRLSRGDVRYRFVLDMADLAN</sequence>
<organism evidence="4 5">
    <name type="scientific">Gordonia rubripertincta</name>
    <name type="common">Rhodococcus corallinus</name>
    <dbReference type="NCBI Taxonomy" id="36822"/>
    <lineage>
        <taxon>Bacteria</taxon>
        <taxon>Bacillati</taxon>
        <taxon>Actinomycetota</taxon>
        <taxon>Actinomycetes</taxon>
        <taxon>Mycobacteriales</taxon>
        <taxon>Gordoniaceae</taxon>
        <taxon>Gordonia</taxon>
    </lineage>
</organism>
<reference evidence="4" key="1">
    <citation type="submission" date="2022-12" db="EMBL/GenBank/DDBJ databases">
        <authorList>
            <person name="Krivoruchko A.V."/>
            <person name="Elkin A."/>
        </authorList>
    </citation>
    <scope>NUCLEOTIDE SEQUENCE</scope>
    <source>
        <strain evidence="4">IEGM 1388</strain>
    </source>
</reference>
<keyword evidence="2" id="KW-0862">Zinc</keyword>
<dbReference type="Gene3D" id="3.40.50.720">
    <property type="entry name" value="NAD(P)-binding Rossmann-like Domain"/>
    <property type="match status" value="1"/>
</dbReference>
<evidence type="ECO:0000256" key="2">
    <source>
        <dbReference type="ARBA" id="ARBA00022833"/>
    </source>
</evidence>
<keyword evidence="1" id="KW-0479">Metal-binding</keyword>
<gene>
    <name evidence="4" type="ORF">O4213_06700</name>
</gene>
<dbReference type="EMBL" id="JAPWIE010000002">
    <property type="protein sequence ID" value="MCZ4549663.1"/>
    <property type="molecule type" value="Genomic_DNA"/>
</dbReference>
<dbReference type="Gene3D" id="3.90.180.10">
    <property type="entry name" value="Medium-chain alcohol dehydrogenases, catalytic domain"/>
    <property type="match status" value="1"/>
</dbReference>
<evidence type="ECO:0000256" key="1">
    <source>
        <dbReference type="ARBA" id="ARBA00022723"/>
    </source>
</evidence>
<keyword evidence="5" id="KW-1185">Reference proteome</keyword>
<evidence type="ECO:0000313" key="5">
    <source>
        <dbReference type="Proteomes" id="UP001067235"/>
    </source>
</evidence>
<evidence type="ECO:0000256" key="3">
    <source>
        <dbReference type="ARBA" id="ARBA00023002"/>
    </source>
</evidence>
<comment type="caution">
    <text evidence="4">The sequence shown here is derived from an EMBL/GenBank/DDBJ whole genome shotgun (WGS) entry which is preliminary data.</text>
</comment>
<dbReference type="InterPro" id="IPR047109">
    <property type="entry name" value="CAD-like"/>
</dbReference>
<accession>A0ABT4MRP2</accession>
<proteinExistence type="predicted"/>
<evidence type="ECO:0000313" key="4">
    <source>
        <dbReference type="EMBL" id="MCZ4549663.1"/>
    </source>
</evidence>
<dbReference type="Proteomes" id="UP001067235">
    <property type="component" value="Unassembled WGS sequence"/>
</dbReference>
<name>A0ABT4MRP2_GORRU</name>
<keyword evidence="3" id="KW-0560">Oxidoreductase</keyword>
<dbReference type="RefSeq" id="WP_301570183.1">
    <property type="nucleotide sequence ID" value="NZ_JAPWIE010000002.1"/>
</dbReference>
<dbReference type="PANTHER" id="PTHR42683">
    <property type="entry name" value="ALDEHYDE REDUCTASE"/>
    <property type="match status" value="1"/>
</dbReference>